<reference evidence="2" key="1">
    <citation type="journal article" date="2020" name="Stud. Mycol.">
        <title>101 Dothideomycetes genomes: a test case for predicting lifestyles and emergence of pathogens.</title>
        <authorList>
            <person name="Haridas S."/>
            <person name="Albert R."/>
            <person name="Binder M."/>
            <person name="Bloem J."/>
            <person name="Labutti K."/>
            <person name="Salamov A."/>
            <person name="Andreopoulos B."/>
            <person name="Baker S."/>
            <person name="Barry K."/>
            <person name="Bills G."/>
            <person name="Bluhm B."/>
            <person name="Cannon C."/>
            <person name="Castanera R."/>
            <person name="Culley D."/>
            <person name="Daum C."/>
            <person name="Ezra D."/>
            <person name="Gonzalez J."/>
            <person name="Henrissat B."/>
            <person name="Kuo A."/>
            <person name="Liang C."/>
            <person name="Lipzen A."/>
            <person name="Lutzoni F."/>
            <person name="Magnuson J."/>
            <person name="Mondo S."/>
            <person name="Nolan M."/>
            <person name="Ohm R."/>
            <person name="Pangilinan J."/>
            <person name="Park H.-J."/>
            <person name="Ramirez L."/>
            <person name="Alfaro M."/>
            <person name="Sun H."/>
            <person name="Tritt A."/>
            <person name="Yoshinaga Y."/>
            <person name="Zwiers L.-H."/>
            <person name="Turgeon B."/>
            <person name="Goodwin S."/>
            <person name="Spatafora J."/>
            <person name="Crous P."/>
            <person name="Grigoriev I."/>
        </authorList>
    </citation>
    <scope>NUCLEOTIDE SEQUENCE</scope>
    <source>
        <strain evidence="2">CBS 123094</strain>
    </source>
</reference>
<feature type="compositionally biased region" description="Polar residues" evidence="1">
    <location>
        <begin position="1"/>
        <end position="12"/>
    </location>
</feature>
<dbReference type="AlphaFoldDB" id="A0A6A5WPI7"/>
<evidence type="ECO:0000313" key="2">
    <source>
        <dbReference type="EMBL" id="KAF2003622.1"/>
    </source>
</evidence>
<evidence type="ECO:0000313" key="3">
    <source>
        <dbReference type="Proteomes" id="UP000799779"/>
    </source>
</evidence>
<feature type="region of interest" description="Disordered" evidence="1">
    <location>
        <begin position="333"/>
        <end position="352"/>
    </location>
</feature>
<protein>
    <submittedName>
        <fullName evidence="2">Uncharacterized protein</fullName>
    </submittedName>
</protein>
<name>A0A6A5WPI7_9PLEO</name>
<feature type="compositionally biased region" description="Basic and acidic residues" evidence="1">
    <location>
        <begin position="336"/>
        <end position="352"/>
    </location>
</feature>
<keyword evidence="3" id="KW-1185">Reference proteome</keyword>
<evidence type="ECO:0000256" key="1">
    <source>
        <dbReference type="SAM" id="MobiDB-lite"/>
    </source>
</evidence>
<proteinExistence type="predicted"/>
<dbReference type="EMBL" id="ML977571">
    <property type="protein sequence ID" value="KAF2003622.1"/>
    <property type="molecule type" value="Genomic_DNA"/>
</dbReference>
<dbReference type="OrthoDB" id="3790454at2759"/>
<organism evidence="2 3">
    <name type="scientific">Amniculicola lignicola CBS 123094</name>
    <dbReference type="NCBI Taxonomy" id="1392246"/>
    <lineage>
        <taxon>Eukaryota</taxon>
        <taxon>Fungi</taxon>
        <taxon>Dikarya</taxon>
        <taxon>Ascomycota</taxon>
        <taxon>Pezizomycotina</taxon>
        <taxon>Dothideomycetes</taxon>
        <taxon>Pleosporomycetidae</taxon>
        <taxon>Pleosporales</taxon>
        <taxon>Amniculicolaceae</taxon>
        <taxon>Amniculicola</taxon>
    </lineage>
</organism>
<dbReference type="Proteomes" id="UP000799779">
    <property type="component" value="Unassembled WGS sequence"/>
</dbReference>
<accession>A0A6A5WPI7</accession>
<feature type="region of interest" description="Disordered" evidence="1">
    <location>
        <begin position="1"/>
        <end position="34"/>
    </location>
</feature>
<gene>
    <name evidence="2" type="ORF">P154DRAFT_428239</name>
</gene>
<sequence length="352" mass="40702">MRKATRNQTPQATPARIATPETATPAQVVSAPRKTNRRIVRSTRAQTVDSIISVETTETKAAKGAHNKDFDEEYVLKPTTPSPFPGTIEASLDAILAFHVRYPRLTKIVTALAEPPQRTTNWTQLLVGLFEGHGREVLVELLFMVTRWLIPNEIVENREWMYDIYTNKETRNSAKIHLTLRYDMQREPKKGSNGRPMHIESPQPYAADVPDWNEDPVIEEKAPPGPPFAFMPNIIPTIIVCPNWIGTHWVGDFKTRALTEKMRHHATTLDDYLLLTEDKVKYWTDFMLVAKTAMIIAQWEWLRENNQILLDMYQNGVDWEALRGEEGDGWFQWNQNDRDKDKREKGQERRRA</sequence>